<evidence type="ECO:0000256" key="6">
    <source>
        <dbReference type="ARBA" id="ARBA00023033"/>
    </source>
</evidence>
<dbReference type="CDD" id="cd11049">
    <property type="entry name" value="CYP170A1-like"/>
    <property type="match status" value="1"/>
</dbReference>
<comment type="cofactor">
    <cofactor evidence="7">
        <name>heme</name>
        <dbReference type="ChEBI" id="CHEBI:30413"/>
    </cofactor>
</comment>
<gene>
    <name evidence="9" type="ORF">D187_005870</name>
</gene>
<reference evidence="9" key="1">
    <citation type="submission" date="2013-05" db="EMBL/GenBank/DDBJ databases">
        <title>Genome assembly of Cystobacter fuscus DSM 2262.</title>
        <authorList>
            <person name="Sharma G."/>
            <person name="Khatri I."/>
            <person name="Kaur C."/>
            <person name="Mayilraj S."/>
            <person name="Subramanian S."/>
        </authorList>
    </citation>
    <scope>NUCLEOTIDE SEQUENCE [LARGE SCALE GENOMIC DNA]</scope>
    <source>
        <strain evidence="9">DSM 2262</strain>
    </source>
</reference>
<comment type="similarity">
    <text evidence="1 8">Belongs to the cytochrome P450 family.</text>
</comment>
<dbReference type="AlphaFoldDB" id="S9QQ91"/>
<dbReference type="Pfam" id="PF00067">
    <property type="entry name" value="p450"/>
    <property type="match status" value="1"/>
</dbReference>
<evidence type="ECO:0000256" key="2">
    <source>
        <dbReference type="ARBA" id="ARBA00022617"/>
    </source>
</evidence>
<dbReference type="GO" id="GO:0004497">
    <property type="term" value="F:monooxygenase activity"/>
    <property type="evidence" value="ECO:0007669"/>
    <property type="project" value="UniProtKB-KW"/>
</dbReference>
<keyword evidence="5 7" id="KW-0408">Iron</keyword>
<name>S9QQ91_CYSF2</name>
<dbReference type="PROSITE" id="PS00086">
    <property type="entry name" value="CYTOCHROME_P450"/>
    <property type="match status" value="1"/>
</dbReference>
<keyword evidence="6 8" id="KW-0503">Monooxygenase</keyword>
<evidence type="ECO:0000313" key="9">
    <source>
        <dbReference type="EMBL" id="EPX63464.1"/>
    </source>
</evidence>
<dbReference type="Proteomes" id="UP000011682">
    <property type="component" value="Unassembled WGS sequence"/>
</dbReference>
<dbReference type="PANTHER" id="PTHR24291">
    <property type="entry name" value="CYTOCHROME P450 FAMILY 4"/>
    <property type="match status" value="1"/>
</dbReference>
<dbReference type="Gene3D" id="1.10.630.10">
    <property type="entry name" value="Cytochrome P450"/>
    <property type="match status" value="1"/>
</dbReference>
<keyword evidence="3 7" id="KW-0479">Metal-binding</keyword>
<evidence type="ECO:0000256" key="8">
    <source>
        <dbReference type="RuleBase" id="RU000461"/>
    </source>
</evidence>
<keyword evidence="2 7" id="KW-0349">Heme</keyword>
<dbReference type="InterPro" id="IPR001128">
    <property type="entry name" value="Cyt_P450"/>
</dbReference>
<dbReference type="InterPro" id="IPR036396">
    <property type="entry name" value="Cyt_P450_sf"/>
</dbReference>
<evidence type="ECO:0000256" key="7">
    <source>
        <dbReference type="PIRSR" id="PIRSR602401-1"/>
    </source>
</evidence>
<dbReference type="EMBL" id="ANAH02000005">
    <property type="protein sequence ID" value="EPX63464.1"/>
    <property type="molecule type" value="Genomic_DNA"/>
</dbReference>
<comment type="caution">
    <text evidence="9">The sequence shown here is derived from an EMBL/GenBank/DDBJ whole genome shotgun (WGS) entry which is preliminary data.</text>
</comment>
<protein>
    <submittedName>
        <fullName evidence="9">Cytochrome P450</fullName>
    </submittedName>
</protein>
<dbReference type="InterPro" id="IPR050196">
    <property type="entry name" value="Cytochrome_P450_Monoox"/>
</dbReference>
<dbReference type="SUPFAM" id="SSF48264">
    <property type="entry name" value="Cytochrome P450"/>
    <property type="match status" value="1"/>
</dbReference>
<dbReference type="PRINTS" id="PR00463">
    <property type="entry name" value="EP450I"/>
</dbReference>
<dbReference type="InterPro" id="IPR017972">
    <property type="entry name" value="Cyt_P450_CS"/>
</dbReference>
<feature type="binding site" description="axial binding residue" evidence="7">
    <location>
        <position position="400"/>
    </location>
    <ligand>
        <name>heme</name>
        <dbReference type="ChEBI" id="CHEBI:30413"/>
    </ligand>
    <ligandPart>
        <name>Fe</name>
        <dbReference type="ChEBI" id="CHEBI:18248"/>
    </ligandPart>
</feature>
<dbReference type="PRINTS" id="PR00385">
    <property type="entry name" value="P450"/>
</dbReference>
<proteinExistence type="inferred from homology"/>
<organism evidence="9 10">
    <name type="scientific">Cystobacter fuscus (strain ATCC 25194 / DSM 2262 / NBRC 100088 / M29)</name>
    <dbReference type="NCBI Taxonomy" id="1242864"/>
    <lineage>
        <taxon>Bacteria</taxon>
        <taxon>Pseudomonadati</taxon>
        <taxon>Myxococcota</taxon>
        <taxon>Myxococcia</taxon>
        <taxon>Myxococcales</taxon>
        <taxon>Cystobacterineae</taxon>
        <taxon>Archangiaceae</taxon>
        <taxon>Cystobacter</taxon>
    </lineage>
</organism>
<keyword evidence="4 8" id="KW-0560">Oxidoreductase</keyword>
<evidence type="ECO:0000256" key="3">
    <source>
        <dbReference type="ARBA" id="ARBA00022723"/>
    </source>
</evidence>
<sequence>MDTVTPPPDAAIAPEVPGGLPLLGHALRLLRLPIAYLQSLREFGDIVQLRIGSSPVYVVTSPEYIHQVLVTHADSFERGRVFDKATAAIGKGLIVSNGTFHRQQRKLLQPGFHRPRIHGYMEIIHRQAEAQIAGWSPGARISLRQEMHRLTLNAVTRTLFGANTEESLATEIGDYIDAANSWVGLHTVLPGHIFEKLPMPINRAFARKKARFDEIINTFIDSRRADGRDQGDLLSALLASQDDETGKGMSDEQLRMEIAGLFVAGSETTATALSWLFHEVGRHPEVEARIHAEVDTVLGGRPVTAEDLPRLQYIQNVVSETLRRYPIAWLLMRRATRDVNLAGTLLPAGAEVIVSPMMVHRNPRLYPEPLRFDPDRWLPERARELPRHAFLPFGDGKHKCIGDYFARTEMVIAVATIAARWRLVPVPGHRVWEVPRSVLRPNQVLMTAVPRSATPPPQELQ</sequence>
<dbReference type="RefSeq" id="WP_002623481.1">
    <property type="nucleotide sequence ID" value="NZ_ANAH02000005.1"/>
</dbReference>
<dbReference type="InterPro" id="IPR002401">
    <property type="entry name" value="Cyt_P450_E_grp-I"/>
</dbReference>
<dbReference type="GO" id="GO:0020037">
    <property type="term" value="F:heme binding"/>
    <property type="evidence" value="ECO:0007669"/>
    <property type="project" value="InterPro"/>
</dbReference>
<dbReference type="GO" id="GO:0016705">
    <property type="term" value="F:oxidoreductase activity, acting on paired donors, with incorporation or reduction of molecular oxygen"/>
    <property type="evidence" value="ECO:0007669"/>
    <property type="project" value="InterPro"/>
</dbReference>
<dbReference type="PANTHER" id="PTHR24291:SF50">
    <property type="entry name" value="BIFUNCTIONAL ALBAFLAVENONE MONOOXYGENASE_TERPENE SYNTHASE"/>
    <property type="match status" value="1"/>
</dbReference>
<dbReference type="GO" id="GO:0005506">
    <property type="term" value="F:iron ion binding"/>
    <property type="evidence" value="ECO:0007669"/>
    <property type="project" value="InterPro"/>
</dbReference>
<evidence type="ECO:0000256" key="4">
    <source>
        <dbReference type="ARBA" id="ARBA00023002"/>
    </source>
</evidence>
<accession>S9QQ91</accession>
<keyword evidence="10" id="KW-1185">Reference proteome</keyword>
<evidence type="ECO:0000313" key="10">
    <source>
        <dbReference type="Proteomes" id="UP000011682"/>
    </source>
</evidence>
<evidence type="ECO:0000256" key="5">
    <source>
        <dbReference type="ARBA" id="ARBA00023004"/>
    </source>
</evidence>
<dbReference type="eggNOG" id="COG2124">
    <property type="taxonomic scope" value="Bacteria"/>
</dbReference>
<evidence type="ECO:0000256" key="1">
    <source>
        <dbReference type="ARBA" id="ARBA00010617"/>
    </source>
</evidence>